<accession>A0A5C6BNL1</accession>
<comment type="caution">
    <text evidence="1">The sequence shown here is derived from an EMBL/GenBank/DDBJ whole genome shotgun (WGS) entry which is preliminary data.</text>
</comment>
<name>A0A5C6BNL1_9PLAN</name>
<gene>
    <name evidence="1" type="ORF">CA54_21620</name>
</gene>
<sequence length="72" mass="7746">MRDPGVFSCAGGETIAILSQYRQSPQRVASRVESPNWGASFTKRLLKRPVTAVLAPPNPETLGSCRESLCVG</sequence>
<evidence type="ECO:0000313" key="2">
    <source>
        <dbReference type="Proteomes" id="UP000320735"/>
    </source>
</evidence>
<dbReference type="AlphaFoldDB" id="A0A5C6BNL1"/>
<dbReference type="Proteomes" id="UP000320735">
    <property type="component" value="Unassembled WGS sequence"/>
</dbReference>
<organism evidence="1 2">
    <name type="scientific">Symmachiella macrocystis</name>
    <dbReference type="NCBI Taxonomy" id="2527985"/>
    <lineage>
        <taxon>Bacteria</taxon>
        <taxon>Pseudomonadati</taxon>
        <taxon>Planctomycetota</taxon>
        <taxon>Planctomycetia</taxon>
        <taxon>Planctomycetales</taxon>
        <taxon>Planctomycetaceae</taxon>
        <taxon>Symmachiella</taxon>
    </lineage>
</organism>
<reference evidence="1 2" key="1">
    <citation type="submission" date="2019-02" db="EMBL/GenBank/DDBJ databases">
        <title>Deep-cultivation of Planctomycetes and their phenomic and genomic characterization uncovers novel biology.</title>
        <authorList>
            <person name="Wiegand S."/>
            <person name="Jogler M."/>
            <person name="Boedeker C."/>
            <person name="Pinto D."/>
            <person name="Vollmers J."/>
            <person name="Rivas-Marin E."/>
            <person name="Kohn T."/>
            <person name="Peeters S.H."/>
            <person name="Heuer A."/>
            <person name="Rast P."/>
            <person name="Oberbeckmann S."/>
            <person name="Bunk B."/>
            <person name="Jeske O."/>
            <person name="Meyerdierks A."/>
            <person name="Storesund J.E."/>
            <person name="Kallscheuer N."/>
            <person name="Luecker S."/>
            <person name="Lage O.M."/>
            <person name="Pohl T."/>
            <person name="Merkel B.J."/>
            <person name="Hornburger P."/>
            <person name="Mueller R.-W."/>
            <person name="Bruemmer F."/>
            <person name="Labrenz M."/>
            <person name="Spormann A.M."/>
            <person name="Op Den Camp H."/>
            <person name="Overmann J."/>
            <person name="Amann R."/>
            <person name="Jetten M.S.M."/>
            <person name="Mascher T."/>
            <person name="Medema M.H."/>
            <person name="Devos D.P."/>
            <person name="Kaster A.-K."/>
            <person name="Ovreas L."/>
            <person name="Rohde M."/>
            <person name="Galperin M.Y."/>
            <person name="Jogler C."/>
        </authorList>
    </citation>
    <scope>NUCLEOTIDE SEQUENCE [LARGE SCALE GENOMIC DNA]</scope>
    <source>
        <strain evidence="1 2">CA54</strain>
    </source>
</reference>
<dbReference type="EMBL" id="SJPP01000001">
    <property type="protein sequence ID" value="TWU13327.1"/>
    <property type="molecule type" value="Genomic_DNA"/>
</dbReference>
<evidence type="ECO:0000313" key="1">
    <source>
        <dbReference type="EMBL" id="TWU13327.1"/>
    </source>
</evidence>
<protein>
    <submittedName>
        <fullName evidence="1">Uncharacterized protein</fullName>
    </submittedName>
</protein>
<keyword evidence="2" id="KW-1185">Reference proteome</keyword>
<proteinExistence type="predicted"/>